<accession>R7TEY2</accession>
<reference evidence="1 3" key="2">
    <citation type="journal article" date="2013" name="Nature">
        <title>Insights into bilaterian evolution from three spiralian genomes.</title>
        <authorList>
            <person name="Simakov O."/>
            <person name="Marletaz F."/>
            <person name="Cho S.J."/>
            <person name="Edsinger-Gonzales E."/>
            <person name="Havlak P."/>
            <person name="Hellsten U."/>
            <person name="Kuo D.H."/>
            <person name="Larsson T."/>
            <person name="Lv J."/>
            <person name="Arendt D."/>
            <person name="Savage R."/>
            <person name="Osoegawa K."/>
            <person name="de Jong P."/>
            <person name="Grimwood J."/>
            <person name="Chapman J.A."/>
            <person name="Shapiro H."/>
            <person name="Aerts A."/>
            <person name="Otillar R.P."/>
            <person name="Terry A.Y."/>
            <person name="Boore J.L."/>
            <person name="Grigoriev I.V."/>
            <person name="Lindberg D.R."/>
            <person name="Seaver E.C."/>
            <person name="Weisblat D.A."/>
            <person name="Putnam N.H."/>
            <person name="Rokhsar D.S."/>
        </authorList>
    </citation>
    <scope>NUCLEOTIDE SEQUENCE</scope>
    <source>
        <strain evidence="1 3">I ESC-2004</strain>
    </source>
</reference>
<name>R7TEY2_CAPTE</name>
<dbReference type="EMBL" id="KB310182">
    <property type="protein sequence ID" value="ELT92289.1"/>
    <property type="molecule type" value="Genomic_DNA"/>
</dbReference>
<evidence type="ECO:0000313" key="1">
    <source>
        <dbReference type="EMBL" id="ELT92289.1"/>
    </source>
</evidence>
<proteinExistence type="predicted"/>
<dbReference type="AlphaFoldDB" id="R7TEY2"/>
<dbReference type="HOGENOM" id="CLU_683797_0_0_1"/>
<gene>
    <name evidence="1" type="ORF">CAPTEDRAFT_203953</name>
</gene>
<evidence type="ECO:0000313" key="3">
    <source>
        <dbReference type="Proteomes" id="UP000014760"/>
    </source>
</evidence>
<dbReference type="EMBL" id="AMQN01013387">
    <property type="status" value="NOT_ANNOTATED_CDS"/>
    <property type="molecule type" value="Genomic_DNA"/>
</dbReference>
<reference evidence="2" key="3">
    <citation type="submission" date="2015-06" db="UniProtKB">
        <authorList>
            <consortium name="EnsemblMetazoa"/>
        </authorList>
    </citation>
    <scope>IDENTIFICATION</scope>
</reference>
<dbReference type="Proteomes" id="UP000014760">
    <property type="component" value="Unassembled WGS sequence"/>
</dbReference>
<protein>
    <submittedName>
        <fullName evidence="1 2">Uncharacterized protein</fullName>
    </submittedName>
</protein>
<organism evidence="1">
    <name type="scientific">Capitella teleta</name>
    <name type="common">Polychaete worm</name>
    <dbReference type="NCBI Taxonomy" id="283909"/>
    <lineage>
        <taxon>Eukaryota</taxon>
        <taxon>Metazoa</taxon>
        <taxon>Spiralia</taxon>
        <taxon>Lophotrochozoa</taxon>
        <taxon>Annelida</taxon>
        <taxon>Polychaeta</taxon>
        <taxon>Sedentaria</taxon>
        <taxon>Scolecida</taxon>
        <taxon>Capitellidae</taxon>
        <taxon>Capitella</taxon>
    </lineage>
</organism>
<dbReference type="EnsemblMetazoa" id="CapteT203953">
    <property type="protein sequence ID" value="CapteP203953"/>
    <property type="gene ID" value="CapteG203953"/>
</dbReference>
<keyword evidence="3" id="KW-1185">Reference proteome</keyword>
<sequence>MTFNRGALSLKEIIGCDSKPTRLLPGRPFLPKLINNFNDRVAPVATLRRGDSYSDANLLACLSHTAKILNPENTFSNLIKESDVEIKNVPVFQSVDEVLKQESKTAEFDTREDLDGDIVLQFRPYDDNGMPIPDGKVTNVTITGYPNAQENKKKHYWIYSQVANFGKSYTVDKELANKYNATNVPTNAQFIVCDDFGPTNKIPINQLKCLTGGNASVASINRKSYGQSYVPRPDAQFIILSNNSPYSTYATTDQKTKIRRIKADVLSPLEARFNIIRLDGDDREQKVLYMDLPMLSETDFHWHMRTTFYNYVRFIRAAGQLTTKYVRKALAKVYELHKIRHEGYATSLYTMAIEFHKAVCEDDWVVIRDILDRFCTCDRFNEVPNSLEYTVELTGDSLLLMRN</sequence>
<evidence type="ECO:0000313" key="2">
    <source>
        <dbReference type="EnsemblMetazoa" id="CapteP203953"/>
    </source>
</evidence>
<reference evidence="3" key="1">
    <citation type="submission" date="2012-12" db="EMBL/GenBank/DDBJ databases">
        <authorList>
            <person name="Hellsten U."/>
            <person name="Grimwood J."/>
            <person name="Chapman J.A."/>
            <person name="Shapiro H."/>
            <person name="Aerts A."/>
            <person name="Otillar R.P."/>
            <person name="Terry A.Y."/>
            <person name="Boore J.L."/>
            <person name="Simakov O."/>
            <person name="Marletaz F."/>
            <person name="Cho S.-J."/>
            <person name="Edsinger-Gonzales E."/>
            <person name="Havlak P."/>
            <person name="Kuo D.-H."/>
            <person name="Larsson T."/>
            <person name="Lv J."/>
            <person name="Arendt D."/>
            <person name="Savage R."/>
            <person name="Osoegawa K."/>
            <person name="de Jong P."/>
            <person name="Lindberg D.R."/>
            <person name="Seaver E.C."/>
            <person name="Weisblat D.A."/>
            <person name="Putnam N.H."/>
            <person name="Grigoriev I.V."/>
            <person name="Rokhsar D.S."/>
        </authorList>
    </citation>
    <scope>NUCLEOTIDE SEQUENCE</scope>
    <source>
        <strain evidence="3">I ESC-2004</strain>
    </source>
</reference>